<reference evidence="1 2" key="1">
    <citation type="submission" date="2005-09" db="EMBL/GenBank/DDBJ databases">
        <authorList>
            <person name="Mural R.J."/>
            <person name="Li P.W."/>
            <person name="Adams M.D."/>
            <person name="Amanatides P.G."/>
            <person name="Baden-Tillson H."/>
            <person name="Barnstead M."/>
            <person name="Chin S.H."/>
            <person name="Dew I."/>
            <person name="Evans C.A."/>
            <person name="Ferriera S."/>
            <person name="Flanigan M."/>
            <person name="Fosler C."/>
            <person name="Glodek A."/>
            <person name="Gu Z."/>
            <person name="Holt R.A."/>
            <person name="Jennings D."/>
            <person name="Kraft C.L."/>
            <person name="Lu F."/>
            <person name="Nguyen T."/>
            <person name="Nusskern D.R."/>
            <person name="Pfannkoch C.M."/>
            <person name="Sitter C."/>
            <person name="Sutton G.G."/>
            <person name="Venter J.C."/>
            <person name="Wang Z."/>
            <person name="Woodage T."/>
            <person name="Zheng X.H."/>
            <person name="Zhong F."/>
        </authorList>
    </citation>
    <scope>NUCLEOTIDE SEQUENCE [LARGE SCALE GENOMIC DNA]</scope>
    <source>
        <strain>BN</strain>
        <strain evidence="2">Sprague-Dawley</strain>
    </source>
</reference>
<gene>
    <name evidence="1" type="ORF">rCG_25041</name>
</gene>
<evidence type="ECO:0000313" key="2">
    <source>
        <dbReference type="Proteomes" id="UP000234681"/>
    </source>
</evidence>
<organism evidence="1 2">
    <name type="scientific">Rattus norvegicus</name>
    <name type="common">Rat</name>
    <dbReference type="NCBI Taxonomy" id="10116"/>
    <lineage>
        <taxon>Eukaryota</taxon>
        <taxon>Metazoa</taxon>
        <taxon>Chordata</taxon>
        <taxon>Craniata</taxon>
        <taxon>Vertebrata</taxon>
        <taxon>Euteleostomi</taxon>
        <taxon>Mammalia</taxon>
        <taxon>Eutheria</taxon>
        <taxon>Euarchontoglires</taxon>
        <taxon>Glires</taxon>
        <taxon>Rodentia</taxon>
        <taxon>Myomorpha</taxon>
        <taxon>Muroidea</taxon>
        <taxon>Muridae</taxon>
        <taxon>Murinae</taxon>
        <taxon>Rattus</taxon>
    </lineage>
</organism>
<dbReference type="EMBL" id="CH473954">
    <property type="protein sequence ID" value="EDL76787.1"/>
    <property type="molecule type" value="Genomic_DNA"/>
</dbReference>
<sequence length="25" mass="2975">MRLSAFEQSSLYVRLCDLLQLVFLE</sequence>
<proteinExistence type="predicted"/>
<protein>
    <submittedName>
        <fullName evidence="1">RCG25041</fullName>
    </submittedName>
</protein>
<name>A6I490_RAT</name>
<dbReference type="AlphaFoldDB" id="A6I490"/>
<evidence type="ECO:0000313" key="1">
    <source>
        <dbReference type="EMBL" id="EDL76787.1"/>
    </source>
</evidence>
<dbReference type="Proteomes" id="UP000234681">
    <property type="component" value="Chromosome 8"/>
</dbReference>
<accession>A6I490</accession>